<proteinExistence type="predicted"/>
<dbReference type="Gene3D" id="3.30.70.1820">
    <property type="entry name" value="L1 transposable element, RRM domain"/>
    <property type="match status" value="1"/>
</dbReference>
<feature type="coiled-coil region" evidence="1">
    <location>
        <begin position="32"/>
        <end position="73"/>
    </location>
</feature>
<feature type="region of interest" description="Disordered" evidence="2">
    <location>
        <begin position="189"/>
        <end position="224"/>
    </location>
</feature>
<sequence>MEKQMEILLSKINEKFNEQTITLTTAITKNVMEALDDKLKIITEENNNLKTRVSNLEQKISFLEKEKRKNNLVLFGIEEKGKTELELVDFVKEILQDSGTHIDSQEISEIHRIGTNYEKNRPLIISLTTYWKKHLILKNKRNLPTNVFVNEDYPKEVLEIRKQLRPELEAERKKGNIAFIKYDKLIVKKPTNPSREKRKRETPTGSPTTPTPSQKKTNTQNEIIEIQPPSTIKEVVKPSILTFVTRERSASMSEMQKNEQRPPRTGNNKQMQQQTQI</sequence>
<keyword evidence="5" id="KW-1185">Reference proteome</keyword>
<dbReference type="EMBL" id="JARGEI010000026">
    <property type="protein sequence ID" value="KAJ8708429.1"/>
    <property type="molecule type" value="Genomic_DNA"/>
</dbReference>
<dbReference type="Proteomes" id="UP001231518">
    <property type="component" value="Chromosome 25"/>
</dbReference>
<evidence type="ECO:0000256" key="1">
    <source>
        <dbReference type="SAM" id="Coils"/>
    </source>
</evidence>
<feature type="region of interest" description="Disordered" evidence="2">
    <location>
        <begin position="246"/>
        <end position="277"/>
    </location>
</feature>
<comment type="caution">
    <text evidence="3">The sequence shown here is derived from an EMBL/GenBank/DDBJ whole genome shotgun (WGS) entry which is preliminary data.</text>
</comment>
<evidence type="ECO:0000313" key="3">
    <source>
        <dbReference type="EMBL" id="KAJ8708429.1"/>
    </source>
</evidence>
<protein>
    <recommendedName>
        <fullName evidence="6">Endonuclease-reverse transcriptase</fullName>
    </recommendedName>
</protein>
<dbReference type="AlphaFoldDB" id="A0AAD7YAI4"/>
<evidence type="ECO:0008006" key="6">
    <source>
        <dbReference type="Google" id="ProtNLM"/>
    </source>
</evidence>
<evidence type="ECO:0000256" key="2">
    <source>
        <dbReference type="SAM" id="MobiDB-lite"/>
    </source>
</evidence>
<evidence type="ECO:0000313" key="4">
    <source>
        <dbReference type="EMBL" id="KAJ8714314.1"/>
    </source>
</evidence>
<keyword evidence="1" id="KW-0175">Coiled coil</keyword>
<reference evidence="3" key="1">
    <citation type="submission" date="2023-03" db="EMBL/GenBank/DDBJ databases">
        <title>Chromosome-level genomes of two armyworms, Mythimna separata and Mythimna loreyi, provide insights into the biosynthesis and reception of sex pheromones.</title>
        <authorList>
            <person name="Zhao H."/>
        </authorList>
    </citation>
    <scope>NUCLEOTIDE SEQUENCE</scope>
    <source>
        <strain evidence="3">BeijingLab</strain>
        <tissue evidence="3">Pupa</tissue>
    </source>
</reference>
<name>A0AAD7YAI4_MYTSE</name>
<accession>A0AAD7YAI4</accession>
<dbReference type="EMBL" id="JARGEI010000019">
    <property type="protein sequence ID" value="KAJ8714314.1"/>
    <property type="molecule type" value="Genomic_DNA"/>
</dbReference>
<gene>
    <name evidence="4" type="ORF">PYW07_002539</name>
    <name evidence="3" type="ORF">PYW07_010554</name>
</gene>
<dbReference type="Proteomes" id="UP001231518">
    <property type="component" value="Chromosome 13"/>
</dbReference>
<feature type="compositionally biased region" description="Polar residues" evidence="2">
    <location>
        <begin position="265"/>
        <end position="277"/>
    </location>
</feature>
<organism evidence="3 5">
    <name type="scientific">Mythimna separata</name>
    <name type="common">Oriental armyworm</name>
    <name type="synonym">Pseudaletia separata</name>
    <dbReference type="NCBI Taxonomy" id="271217"/>
    <lineage>
        <taxon>Eukaryota</taxon>
        <taxon>Metazoa</taxon>
        <taxon>Ecdysozoa</taxon>
        <taxon>Arthropoda</taxon>
        <taxon>Hexapoda</taxon>
        <taxon>Insecta</taxon>
        <taxon>Pterygota</taxon>
        <taxon>Neoptera</taxon>
        <taxon>Endopterygota</taxon>
        <taxon>Lepidoptera</taxon>
        <taxon>Glossata</taxon>
        <taxon>Ditrysia</taxon>
        <taxon>Noctuoidea</taxon>
        <taxon>Noctuidae</taxon>
        <taxon>Noctuinae</taxon>
        <taxon>Hadenini</taxon>
        <taxon>Mythimna</taxon>
    </lineage>
</organism>
<feature type="compositionally biased region" description="Low complexity" evidence="2">
    <location>
        <begin position="203"/>
        <end position="220"/>
    </location>
</feature>
<evidence type="ECO:0000313" key="5">
    <source>
        <dbReference type="Proteomes" id="UP001231518"/>
    </source>
</evidence>